<evidence type="ECO:0000256" key="1">
    <source>
        <dbReference type="SAM" id="MobiDB-lite"/>
    </source>
</evidence>
<accession>W1XQE1</accession>
<gene>
    <name evidence="2" type="ORF">Q604_UNBC13220G0001</name>
</gene>
<dbReference type="AlphaFoldDB" id="W1XQE1"/>
<protein>
    <submittedName>
        <fullName evidence="2">Uncharacterized protein</fullName>
    </submittedName>
</protein>
<organism evidence="2">
    <name type="scientific">human gut metagenome</name>
    <dbReference type="NCBI Taxonomy" id="408170"/>
    <lineage>
        <taxon>unclassified sequences</taxon>
        <taxon>metagenomes</taxon>
        <taxon>organismal metagenomes</taxon>
    </lineage>
</organism>
<comment type="caution">
    <text evidence="2">The sequence shown here is derived from an EMBL/GenBank/DDBJ whole genome shotgun (WGS) entry which is preliminary data.</text>
</comment>
<feature type="region of interest" description="Disordered" evidence="1">
    <location>
        <begin position="1"/>
        <end position="22"/>
    </location>
</feature>
<sequence>MDALKLLINPRSTSRLAAPAPT</sequence>
<reference evidence="2" key="1">
    <citation type="submission" date="2013-12" db="EMBL/GenBank/DDBJ databases">
        <title>A Varibaculum cambriense genome reconstructed from a premature infant gut community with otherwise low bacterial novelty that shifts toward anaerobic metabolism during the third week of life.</title>
        <authorList>
            <person name="Brown C.T."/>
            <person name="Sharon I."/>
            <person name="Thomas B.C."/>
            <person name="Castelle C.J."/>
            <person name="Morowitz M.J."/>
            <person name="Banfield J.F."/>
        </authorList>
    </citation>
    <scope>NUCLEOTIDE SEQUENCE</scope>
</reference>
<feature type="non-terminal residue" evidence="2">
    <location>
        <position position="22"/>
    </location>
</feature>
<name>W1XQE1_9ZZZZ</name>
<evidence type="ECO:0000313" key="2">
    <source>
        <dbReference type="EMBL" id="ETJ32316.1"/>
    </source>
</evidence>
<dbReference type="EMBL" id="AZMM01013220">
    <property type="protein sequence ID" value="ETJ32316.1"/>
    <property type="molecule type" value="Genomic_DNA"/>
</dbReference>
<proteinExistence type="predicted"/>